<gene>
    <name evidence="2" type="primary">ORF221884</name>
</gene>
<dbReference type="EMBL" id="HACG01052811">
    <property type="protein sequence ID" value="CEK99682.1"/>
    <property type="molecule type" value="Transcribed_RNA"/>
</dbReference>
<accession>A0A0B7C3B6</accession>
<organism evidence="2">
    <name type="scientific">Arion vulgaris</name>
    <dbReference type="NCBI Taxonomy" id="1028688"/>
    <lineage>
        <taxon>Eukaryota</taxon>
        <taxon>Metazoa</taxon>
        <taxon>Spiralia</taxon>
        <taxon>Lophotrochozoa</taxon>
        <taxon>Mollusca</taxon>
        <taxon>Gastropoda</taxon>
        <taxon>Heterobranchia</taxon>
        <taxon>Euthyneura</taxon>
        <taxon>Panpulmonata</taxon>
        <taxon>Eupulmonata</taxon>
        <taxon>Stylommatophora</taxon>
        <taxon>Helicina</taxon>
        <taxon>Arionoidea</taxon>
        <taxon>Arionidae</taxon>
        <taxon>Arion</taxon>
    </lineage>
</organism>
<feature type="non-terminal residue" evidence="2">
    <location>
        <position position="1"/>
    </location>
</feature>
<evidence type="ECO:0000256" key="1">
    <source>
        <dbReference type="SAM" id="MobiDB-lite"/>
    </source>
</evidence>
<name>A0A0B7C3B6_9EUPU</name>
<feature type="region of interest" description="Disordered" evidence="1">
    <location>
        <begin position="1"/>
        <end position="94"/>
    </location>
</feature>
<evidence type="ECO:0000313" key="2">
    <source>
        <dbReference type="EMBL" id="CEK99682.1"/>
    </source>
</evidence>
<protein>
    <submittedName>
        <fullName evidence="2">Uncharacterized protein</fullName>
    </submittedName>
</protein>
<feature type="compositionally biased region" description="Polar residues" evidence="1">
    <location>
        <begin position="74"/>
        <end position="94"/>
    </location>
</feature>
<sequence>PGADTDVSASDDTGMYMSTSDADSEAFQSSSDVLSSSETMSVGDDAPYGVDSDDGDGSNSVRTVNNRELDIGKQNPTSNHTHSNIQQQQQYNLS</sequence>
<dbReference type="AlphaFoldDB" id="A0A0B7C3B6"/>
<proteinExistence type="predicted"/>
<feature type="compositionally biased region" description="Polar residues" evidence="1">
    <location>
        <begin position="7"/>
        <end position="40"/>
    </location>
</feature>
<reference evidence="2" key="1">
    <citation type="submission" date="2014-12" db="EMBL/GenBank/DDBJ databases">
        <title>Insight into the proteome of Arion vulgaris.</title>
        <authorList>
            <person name="Aradska J."/>
            <person name="Bulat T."/>
            <person name="Smidak R."/>
            <person name="Sarate P."/>
            <person name="Gangsoo J."/>
            <person name="Sialana F."/>
            <person name="Bilban M."/>
            <person name="Lubec G."/>
        </authorList>
    </citation>
    <scope>NUCLEOTIDE SEQUENCE</scope>
    <source>
        <tissue evidence="2">Skin</tissue>
    </source>
</reference>